<evidence type="ECO:0000313" key="2">
    <source>
        <dbReference type="Proteomes" id="UP000035100"/>
    </source>
</evidence>
<gene>
    <name evidence="1" type="ORF">Wenmar_03714</name>
</gene>
<protein>
    <submittedName>
        <fullName evidence="1">Wenxma_19, whole genome shotgun sequence</fullName>
    </submittedName>
</protein>
<organism evidence="1 2">
    <name type="scientific">Wenxinia marina DSM 24838</name>
    <dbReference type="NCBI Taxonomy" id="1123501"/>
    <lineage>
        <taxon>Bacteria</taxon>
        <taxon>Pseudomonadati</taxon>
        <taxon>Pseudomonadota</taxon>
        <taxon>Alphaproteobacteria</taxon>
        <taxon>Rhodobacterales</taxon>
        <taxon>Roseobacteraceae</taxon>
        <taxon>Wenxinia</taxon>
    </lineage>
</organism>
<dbReference type="OrthoDB" id="6058756at2"/>
<dbReference type="SUPFAM" id="SSF46785">
    <property type="entry name" value="Winged helix' DNA-binding domain"/>
    <property type="match status" value="1"/>
</dbReference>
<dbReference type="InterPro" id="IPR036388">
    <property type="entry name" value="WH-like_DNA-bd_sf"/>
</dbReference>
<dbReference type="RefSeq" id="WP_040753646.1">
    <property type="nucleotide sequence ID" value="NZ_KB902284.1"/>
</dbReference>
<sequence>MGKANRTGRSKGRYVQLHEWFQRTEAWATMSPGPRALYVEVKRRFNGANNGDLFLSHRDAAKALNVSRNTASRYFAELQERGFLRMTQAHCLGPAGIGQTCKWALEEETTPDGRAATKSFVRWTAKTETPRKN</sequence>
<evidence type="ECO:0000313" key="1">
    <source>
        <dbReference type="EMBL" id="KIQ67754.1"/>
    </source>
</evidence>
<dbReference type="AlphaFoldDB" id="A0A0D0PZI3"/>
<dbReference type="STRING" id="1123501.Wenmar_03714"/>
<name>A0A0D0PZI3_9RHOB</name>
<comment type="caution">
    <text evidence="1">The sequence shown here is derived from an EMBL/GenBank/DDBJ whole genome shotgun (WGS) entry which is preliminary data.</text>
</comment>
<dbReference type="InterPro" id="IPR036390">
    <property type="entry name" value="WH_DNA-bd_sf"/>
</dbReference>
<proteinExistence type="predicted"/>
<dbReference type="Proteomes" id="UP000035100">
    <property type="component" value="Unassembled WGS sequence"/>
</dbReference>
<reference evidence="1 2" key="1">
    <citation type="submission" date="2013-01" db="EMBL/GenBank/DDBJ databases">
        <authorList>
            <person name="Fiebig A."/>
            <person name="Goeker M."/>
            <person name="Klenk H.-P.P."/>
        </authorList>
    </citation>
    <scope>NUCLEOTIDE SEQUENCE [LARGE SCALE GENOMIC DNA]</scope>
    <source>
        <strain evidence="1 2">DSM 24838</strain>
    </source>
</reference>
<keyword evidence="2" id="KW-1185">Reference proteome</keyword>
<dbReference type="eggNOG" id="ENOG5032T8W">
    <property type="taxonomic scope" value="Bacteria"/>
</dbReference>
<dbReference type="EMBL" id="AONG01000020">
    <property type="protein sequence ID" value="KIQ67754.1"/>
    <property type="molecule type" value="Genomic_DNA"/>
</dbReference>
<dbReference type="Gene3D" id="1.10.10.10">
    <property type="entry name" value="Winged helix-like DNA-binding domain superfamily/Winged helix DNA-binding domain"/>
    <property type="match status" value="1"/>
</dbReference>
<dbReference type="PATRIC" id="fig|1123501.6.peg.3840"/>
<accession>A0A0D0PZI3</accession>